<evidence type="ECO:0000256" key="3">
    <source>
        <dbReference type="ARBA" id="ARBA00023242"/>
    </source>
</evidence>
<evidence type="ECO:0000256" key="5">
    <source>
        <dbReference type="PROSITE-ProRule" id="PRU00176"/>
    </source>
</evidence>
<feature type="compositionally biased region" description="Basic and acidic residues" evidence="6">
    <location>
        <begin position="173"/>
        <end position="221"/>
    </location>
</feature>
<evidence type="ECO:0000313" key="8">
    <source>
        <dbReference type="EMBL" id="KAK7115766.1"/>
    </source>
</evidence>
<comment type="caution">
    <text evidence="8">The sequence shown here is derived from an EMBL/GenBank/DDBJ whole genome shotgun (WGS) entry which is preliminary data.</text>
</comment>
<dbReference type="SMART" id="SM00360">
    <property type="entry name" value="RRM"/>
    <property type="match status" value="1"/>
</dbReference>
<feature type="domain" description="RRM" evidence="7">
    <location>
        <begin position="52"/>
        <end position="130"/>
    </location>
</feature>
<evidence type="ECO:0000256" key="2">
    <source>
        <dbReference type="ARBA" id="ARBA00021080"/>
    </source>
</evidence>
<keyword evidence="9" id="KW-1185">Reference proteome</keyword>
<dbReference type="AlphaFoldDB" id="A0AAN9BZR1"/>
<dbReference type="InterPro" id="IPR051183">
    <property type="entry name" value="U1_U11-U12_snRNP_70-35kDa"/>
</dbReference>
<dbReference type="InterPro" id="IPR035979">
    <property type="entry name" value="RBD_domain_sf"/>
</dbReference>
<name>A0AAN9BZR1_9CAEN</name>
<dbReference type="EMBL" id="JBAMIC010000001">
    <property type="protein sequence ID" value="KAK7115766.1"/>
    <property type="molecule type" value="Genomic_DNA"/>
</dbReference>
<dbReference type="Proteomes" id="UP001374579">
    <property type="component" value="Unassembled WGS sequence"/>
</dbReference>
<dbReference type="GO" id="GO:0000398">
    <property type="term" value="P:mRNA splicing, via spliceosome"/>
    <property type="evidence" value="ECO:0007669"/>
    <property type="project" value="TreeGrafter"/>
</dbReference>
<evidence type="ECO:0000256" key="1">
    <source>
        <dbReference type="ARBA" id="ARBA00004123"/>
    </source>
</evidence>
<evidence type="ECO:0000256" key="4">
    <source>
        <dbReference type="ARBA" id="ARBA00031739"/>
    </source>
</evidence>
<proteinExistence type="predicted"/>
<accession>A0AAN9BZR1</accession>
<organism evidence="8 9">
    <name type="scientific">Littorina saxatilis</name>
    <dbReference type="NCBI Taxonomy" id="31220"/>
    <lineage>
        <taxon>Eukaryota</taxon>
        <taxon>Metazoa</taxon>
        <taxon>Spiralia</taxon>
        <taxon>Lophotrochozoa</taxon>
        <taxon>Mollusca</taxon>
        <taxon>Gastropoda</taxon>
        <taxon>Caenogastropoda</taxon>
        <taxon>Littorinimorpha</taxon>
        <taxon>Littorinoidea</taxon>
        <taxon>Littorinidae</taxon>
        <taxon>Littorina</taxon>
    </lineage>
</organism>
<feature type="region of interest" description="Disordered" evidence="6">
    <location>
        <begin position="169"/>
        <end position="243"/>
    </location>
</feature>
<feature type="compositionally biased region" description="Basic and acidic residues" evidence="6">
    <location>
        <begin position="229"/>
        <end position="243"/>
    </location>
</feature>
<dbReference type="InterPro" id="IPR012677">
    <property type="entry name" value="Nucleotide-bd_a/b_plait_sf"/>
</dbReference>
<dbReference type="Gene3D" id="3.30.70.330">
    <property type="match status" value="1"/>
</dbReference>
<keyword evidence="3" id="KW-0539">Nucleus</keyword>
<dbReference type="GO" id="GO:0017069">
    <property type="term" value="F:snRNA binding"/>
    <property type="evidence" value="ECO:0007669"/>
    <property type="project" value="TreeGrafter"/>
</dbReference>
<dbReference type="InterPro" id="IPR000504">
    <property type="entry name" value="RRM_dom"/>
</dbReference>
<sequence length="243" mass="28550">MEPFSPYLDKVYDPLKAGSIDGTDEDPHDRAITRALATKYKPNKRVKGDPQLTLFVTRLSPNTDEETLYNSFRHFGKIQHYRLVRDIVTGFSKCYGFVEFDSEKALRNAYTEGKNMTIDDKEILVDYEHARTLKNWIPRRFGGGFGGKKESGQLRFGGRDRPFRKPLMAASLKKHEDSEDRFTRDDSKTPRNTERGWRDNRERDYGRSRREVGGGRHEDRRQRQRSRSPHGDHYRAKDNYSRR</sequence>
<evidence type="ECO:0000259" key="7">
    <source>
        <dbReference type="PROSITE" id="PS50102"/>
    </source>
</evidence>
<evidence type="ECO:0000256" key="6">
    <source>
        <dbReference type="SAM" id="MobiDB-lite"/>
    </source>
</evidence>
<dbReference type="PANTHER" id="PTHR13952:SF6">
    <property type="entry name" value="U11_U12 SMALL NUCLEAR RIBONUCLEOPROTEIN 35 KDA PROTEIN"/>
    <property type="match status" value="1"/>
</dbReference>
<dbReference type="FunFam" id="3.30.70.330:FF:000132">
    <property type="entry name" value="Small nuclear ribonucleoprotein U11/U12 subunit 35"/>
    <property type="match status" value="1"/>
</dbReference>
<dbReference type="Pfam" id="PF00076">
    <property type="entry name" value="RRM_1"/>
    <property type="match status" value="1"/>
</dbReference>
<dbReference type="SUPFAM" id="SSF54928">
    <property type="entry name" value="RNA-binding domain, RBD"/>
    <property type="match status" value="1"/>
</dbReference>
<dbReference type="GO" id="GO:0071011">
    <property type="term" value="C:precatalytic spliceosome"/>
    <property type="evidence" value="ECO:0007669"/>
    <property type="project" value="TreeGrafter"/>
</dbReference>
<keyword evidence="5" id="KW-0694">RNA-binding</keyword>
<evidence type="ECO:0000313" key="9">
    <source>
        <dbReference type="Proteomes" id="UP001374579"/>
    </source>
</evidence>
<dbReference type="GO" id="GO:0003729">
    <property type="term" value="F:mRNA binding"/>
    <property type="evidence" value="ECO:0007669"/>
    <property type="project" value="TreeGrafter"/>
</dbReference>
<dbReference type="PROSITE" id="PS50102">
    <property type="entry name" value="RRM"/>
    <property type="match status" value="1"/>
</dbReference>
<reference evidence="8 9" key="1">
    <citation type="submission" date="2024-02" db="EMBL/GenBank/DDBJ databases">
        <title>Chromosome-scale genome assembly of the rough periwinkle Littorina saxatilis.</title>
        <authorList>
            <person name="De Jode A."/>
            <person name="Faria R."/>
            <person name="Formenti G."/>
            <person name="Sims Y."/>
            <person name="Smith T.P."/>
            <person name="Tracey A."/>
            <person name="Wood J.M.D."/>
            <person name="Zagrodzka Z.B."/>
            <person name="Johannesson K."/>
            <person name="Butlin R.K."/>
            <person name="Leder E.H."/>
        </authorList>
    </citation>
    <scope>NUCLEOTIDE SEQUENCE [LARGE SCALE GENOMIC DNA]</scope>
    <source>
        <strain evidence="8">Snail1</strain>
        <tissue evidence="8">Muscle</tissue>
    </source>
</reference>
<dbReference type="PANTHER" id="PTHR13952">
    <property type="entry name" value="U1 SMALL NUCLEAR RIBONUCLEOPROTEIN 70 KD"/>
    <property type="match status" value="1"/>
</dbReference>
<comment type="subcellular location">
    <subcellularLocation>
        <location evidence="1">Nucleus</location>
    </subcellularLocation>
</comment>
<protein>
    <recommendedName>
        <fullName evidence="2">U11/U12 small nuclear ribonucleoprotein 35 kDa protein</fullName>
    </recommendedName>
    <alternativeName>
        <fullName evidence="4">U1 snRNP-binding protein homolog</fullName>
    </alternativeName>
</protein>
<gene>
    <name evidence="8" type="ORF">V1264_001582</name>
</gene>